<accession>A0A1R1YJ32</accession>
<dbReference type="Proteomes" id="UP000187429">
    <property type="component" value="Unassembled WGS sequence"/>
</dbReference>
<dbReference type="OrthoDB" id="5636604at2759"/>
<gene>
    <name evidence="1" type="ORF">AYI69_g3867</name>
</gene>
<evidence type="ECO:0000313" key="2">
    <source>
        <dbReference type="Proteomes" id="UP000187429"/>
    </source>
</evidence>
<name>A0A1R1YJ32_9FUNG</name>
<reference evidence="2" key="1">
    <citation type="submission" date="2017-01" db="EMBL/GenBank/DDBJ databases">
        <authorList>
            <person name="Wang Y."/>
            <person name="White M."/>
            <person name="Kvist S."/>
            <person name="Moncalvo J.-M."/>
        </authorList>
    </citation>
    <scope>NUCLEOTIDE SEQUENCE [LARGE SCALE GENOMIC DNA]</scope>
    <source>
        <strain evidence="2">ID-206-W2</strain>
    </source>
</reference>
<dbReference type="EMBL" id="LSSM01001394">
    <property type="protein sequence ID" value="OMJ26726.1"/>
    <property type="molecule type" value="Genomic_DNA"/>
</dbReference>
<organism evidence="1 2">
    <name type="scientific">Smittium culicis</name>
    <dbReference type="NCBI Taxonomy" id="133412"/>
    <lineage>
        <taxon>Eukaryota</taxon>
        <taxon>Fungi</taxon>
        <taxon>Fungi incertae sedis</taxon>
        <taxon>Zoopagomycota</taxon>
        <taxon>Kickxellomycotina</taxon>
        <taxon>Harpellomycetes</taxon>
        <taxon>Harpellales</taxon>
        <taxon>Legeriomycetaceae</taxon>
        <taxon>Smittium</taxon>
    </lineage>
</organism>
<keyword evidence="2" id="KW-1185">Reference proteome</keyword>
<comment type="caution">
    <text evidence="1">The sequence shown here is derived from an EMBL/GenBank/DDBJ whole genome shotgun (WGS) entry which is preliminary data.</text>
</comment>
<evidence type="ECO:0000313" key="1">
    <source>
        <dbReference type="EMBL" id="OMJ26726.1"/>
    </source>
</evidence>
<dbReference type="AlphaFoldDB" id="A0A1R1YJ32"/>
<proteinExistence type="predicted"/>
<sequence>MSTILSKQMSLYSISEDDLHPWIVPKYGSFCKFICCFASNYTSVDTAEYLYFVSCKNLFNIQNLNTKPLL</sequence>
<protein>
    <submittedName>
        <fullName evidence="1">Uncharacterized protein</fullName>
    </submittedName>
</protein>